<reference evidence="1" key="1">
    <citation type="submission" date="2021-03" db="EMBL/GenBank/DDBJ databases">
        <title>Evolutionary priming and transition to the ectomycorrhizal habit in an iconic lineage of mushroom-forming fungi: is preadaptation a requirement?</title>
        <authorList>
            <consortium name="DOE Joint Genome Institute"/>
            <person name="Looney B.P."/>
            <person name="Miyauchi S."/>
            <person name="Morin E."/>
            <person name="Drula E."/>
            <person name="Courty P.E."/>
            <person name="Chicoki N."/>
            <person name="Fauchery L."/>
            <person name="Kohler A."/>
            <person name="Kuo A."/>
            <person name="LaButti K."/>
            <person name="Pangilinan J."/>
            <person name="Lipzen A."/>
            <person name="Riley R."/>
            <person name="Andreopoulos W."/>
            <person name="He G."/>
            <person name="Johnson J."/>
            <person name="Barry K.W."/>
            <person name="Grigoriev I.V."/>
            <person name="Nagy L."/>
            <person name="Hibbett D."/>
            <person name="Henrissat B."/>
            <person name="Matheny P.B."/>
            <person name="Labbe J."/>
            <person name="Martin A.F."/>
        </authorList>
    </citation>
    <scope>NUCLEOTIDE SEQUENCE</scope>
    <source>
        <strain evidence="1">BPL698</strain>
    </source>
</reference>
<name>A0ACC0UEH0_9AGAM</name>
<protein>
    <submittedName>
        <fullName evidence="1">Uncharacterized protein</fullName>
    </submittedName>
</protein>
<dbReference type="EMBL" id="JAGFNK010000053">
    <property type="protein sequence ID" value="KAI9509902.1"/>
    <property type="molecule type" value="Genomic_DNA"/>
</dbReference>
<accession>A0ACC0UEH0</accession>
<dbReference type="Proteomes" id="UP001207468">
    <property type="component" value="Unassembled WGS sequence"/>
</dbReference>
<proteinExistence type="predicted"/>
<evidence type="ECO:0000313" key="1">
    <source>
        <dbReference type="EMBL" id="KAI9509902.1"/>
    </source>
</evidence>
<sequence>MPESLLPCAAHSSSTIGGPSQASSEASPCARRINALSDDVLVDIFHIYVNNWTITASGWHTLVHVCQRWRYIVFASPRRLNLRIEYTGKGPMSDMLDVWPALPVVISRDLTTHQFSKSYVDSCWGNVSVALESEHHHRICAIELFLIPTSHWEMLTVAMQKPFPQLTYLQFWVENNAVTSLPASFLGGSAPLLQILSLRNCPFPGIPTLLLSASQLVMLDLWNIPDSGFFSPQDLVAALSVMSTLETLGLQFQSPQYPATRPPPSLARSVVPALAHLMYQGVHEYLEDLLTQIEAPFLKRLVITFFMDLDFVVPQLHQLISHAKSFKTCDRAVVRTSDRAIRFAVLRGTNQSPDLSLEISCRALDWQLASLAQVCSSSLPLLSTLVQLDIVVGVPQPHWKDDMEVTQWLQLLDPFTAVNDLRLSDQVARHVFQALEELAEERVTEVLPALQNVFLSGLQPSEPVPAYMERVVAQRQLSGHPVAVYPLGDRRNYSST</sequence>
<organism evidence="1 2">
    <name type="scientific">Russula earlei</name>
    <dbReference type="NCBI Taxonomy" id="71964"/>
    <lineage>
        <taxon>Eukaryota</taxon>
        <taxon>Fungi</taxon>
        <taxon>Dikarya</taxon>
        <taxon>Basidiomycota</taxon>
        <taxon>Agaricomycotina</taxon>
        <taxon>Agaricomycetes</taxon>
        <taxon>Russulales</taxon>
        <taxon>Russulaceae</taxon>
        <taxon>Russula</taxon>
    </lineage>
</organism>
<evidence type="ECO:0000313" key="2">
    <source>
        <dbReference type="Proteomes" id="UP001207468"/>
    </source>
</evidence>
<gene>
    <name evidence="1" type="ORF">F5148DRAFT_677636</name>
</gene>
<keyword evidence="2" id="KW-1185">Reference proteome</keyword>
<comment type="caution">
    <text evidence="1">The sequence shown here is derived from an EMBL/GenBank/DDBJ whole genome shotgun (WGS) entry which is preliminary data.</text>
</comment>